<evidence type="ECO:0000256" key="1">
    <source>
        <dbReference type="SAM" id="SignalP"/>
    </source>
</evidence>
<sequence length="71" mass="7956">MNRWCLHLLTFRCLWADQAFHGLVPRPAKALVCGVNKGNRSDATPGRCALLTGQLYCKQSDHQRMSADNRG</sequence>
<protein>
    <recommendedName>
        <fullName evidence="4">Secreted protein</fullName>
    </recommendedName>
</protein>
<gene>
    <name evidence="2" type="ORF">B0T15DRAFT_222339</name>
</gene>
<name>A0AAJ0GU66_9PEZI</name>
<dbReference type="EMBL" id="JAUDZG010000004">
    <property type="protein sequence ID" value="KAK3306238.1"/>
    <property type="molecule type" value="Genomic_DNA"/>
</dbReference>
<proteinExistence type="predicted"/>
<accession>A0AAJ0GU66</accession>
<evidence type="ECO:0000313" key="2">
    <source>
        <dbReference type="EMBL" id="KAK3306238.1"/>
    </source>
</evidence>
<keyword evidence="1" id="KW-0732">Signal</keyword>
<feature type="chain" id="PRO_5042560916" description="Secreted protein" evidence="1">
    <location>
        <begin position="17"/>
        <end position="71"/>
    </location>
</feature>
<dbReference type="GeneID" id="87881656"/>
<comment type="caution">
    <text evidence="2">The sequence shown here is derived from an EMBL/GenBank/DDBJ whole genome shotgun (WGS) entry which is preliminary data.</text>
</comment>
<reference evidence="2" key="2">
    <citation type="submission" date="2023-06" db="EMBL/GenBank/DDBJ databases">
        <authorList>
            <consortium name="Lawrence Berkeley National Laboratory"/>
            <person name="Mondo S.J."/>
            <person name="Hensen N."/>
            <person name="Bonometti L."/>
            <person name="Westerberg I."/>
            <person name="Brannstrom I.O."/>
            <person name="Guillou S."/>
            <person name="Cros-Aarteil S."/>
            <person name="Calhoun S."/>
            <person name="Haridas S."/>
            <person name="Kuo A."/>
            <person name="Pangilinan J."/>
            <person name="Riley R."/>
            <person name="Labutti K."/>
            <person name="Andreopoulos B."/>
            <person name="Lipzen A."/>
            <person name="Chen C."/>
            <person name="Yanf M."/>
            <person name="Daum C."/>
            <person name="Ng V."/>
            <person name="Clum A."/>
            <person name="Steindorff A."/>
            <person name="Ohm R."/>
            <person name="Martin F."/>
            <person name="Silar P."/>
            <person name="Natvig D."/>
            <person name="Lalanne C."/>
            <person name="Gautier V."/>
            <person name="Ament-Velasquez S.L."/>
            <person name="Kruys A."/>
            <person name="Hutchinson M.I."/>
            <person name="Powell A.J."/>
            <person name="Barry K."/>
            <person name="Miller A.N."/>
            <person name="Grigoriev I.V."/>
            <person name="Debuchy R."/>
            <person name="Gladieux P."/>
            <person name="Thoren M.H."/>
            <person name="Johannesson H."/>
        </authorList>
    </citation>
    <scope>NUCLEOTIDE SEQUENCE</scope>
    <source>
        <strain evidence="2">CBS 333.67</strain>
    </source>
</reference>
<dbReference type="RefSeq" id="XP_062722018.1">
    <property type="nucleotide sequence ID" value="XM_062862827.1"/>
</dbReference>
<dbReference type="AlphaFoldDB" id="A0AAJ0GU66"/>
<evidence type="ECO:0000313" key="3">
    <source>
        <dbReference type="Proteomes" id="UP001273166"/>
    </source>
</evidence>
<organism evidence="2 3">
    <name type="scientific">Chaetomium strumarium</name>
    <dbReference type="NCBI Taxonomy" id="1170767"/>
    <lineage>
        <taxon>Eukaryota</taxon>
        <taxon>Fungi</taxon>
        <taxon>Dikarya</taxon>
        <taxon>Ascomycota</taxon>
        <taxon>Pezizomycotina</taxon>
        <taxon>Sordariomycetes</taxon>
        <taxon>Sordariomycetidae</taxon>
        <taxon>Sordariales</taxon>
        <taxon>Chaetomiaceae</taxon>
        <taxon>Chaetomium</taxon>
    </lineage>
</organism>
<evidence type="ECO:0008006" key="4">
    <source>
        <dbReference type="Google" id="ProtNLM"/>
    </source>
</evidence>
<feature type="signal peptide" evidence="1">
    <location>
        <begin position="1"/>
        <end position="16"/>
    </location>
</feature>
<reference evidence="2" key="1">
    <citation type="journal article" date="2023" name="Mol. Phylogenet. Evol.">
        <title>Genome-scale phylogeny and comparative genomics of the fungal order Sordariales.</title>
        <authorList>
            <person name="Hensen N."/>
            <person name="Bonometti L."/>
            <person name="Westerberg I."/>
            <person name="Brannstrom I.O."/>
            <person name="Guillou S."/>
            <person name="Cros-Aarteil S."/>
            <person name="Calhoun S."/>
            <person name="Haridas S."/>
            <person name="Kuo A."/>
            <person name="Mondo S."/>
            <person name="Pangilinan J."/>
            <person name="Riley R."/>
            <person name="LaButti K."/>
            <person name="Andreopoulos B."/>
            <person name="Lipzen A."/>
            <person name="Chen C."/>
            <person name="Yan M."/>
            <person name="Daum C."/>
            <person name="Ng V."/>
            <person name="Clum A."/>
            <person name="Steindorff A."/>
            <person name="Ohm R.A."/>
            <person name="Martin F."/>
            <person name="Silar P."/>
            <person name="Natvig D.O."/>
            <person name="Lalanne C."/>
            <person name="Gautier V."/>
            <person name="Ament-Velasquez S.L."/>
            <person name="Kruys A."/>
            <person name="Hutchinson M.I."/>
            <person name="Powell A.J."/>
            <person name="Barry K."/>
            <person name="Miller A.N."/>
            <person name="Grigoriev I.V."/>
            <person name="Debuchy R."/>
            <person name="Gladieux P."/>
            <person name="Hiltunen Thoren M."/>
            <person name="Johannesson H."/>
        </authorList>
    </citation>
    <scope>NUCLEOTIDE SEQUENCE</scope>
    <source>
        <strain evidence="2">CBS 333.67</strain>
    </source>
</reference>
<keyword evidence="3" id="KW-1185">Reference proteome</keyword>
<dbReference type="Proteomes" id="UP001273166">
    <property type="component" value="Unassembled WGS sequence"/>
</dbReference>